<dbReference type="InterPro" id="IPR004158">
    <property type="entry name" value="DUF247_pln"/>
</dbReference>
<dbReference type="PANTHER" id="PTHR31170:SF9">
    <property type="entry name" value="PROTEIN, PUTATIVE (DUF247)-RELATED"/>
    <property type="match status" value="1"/>
</dbReference>
<sequence>VPKSMRDVNPEAYTPQFVLIGPLHHSMKSQALKALEVGEDITYTKSMGYLNMEEHKKVYLAAFGKRLVEGGKTIDEFRKMIKKEEEAIRASYSESTTWINSPEFVKMVLHDSVFIIEFMMRYLVKDRENSEKIGDPLMDENCLTDTIFGDLILLENQLPYLILENLFDPIVPSICPYQTFRDLIIRFMDFQGKIGENSKFRHFNDVQAFLYNVRFENGCLEMPRLKVVDRLEMILRNIMALEQCHYPDNAHVCNYVLFLDNLIDTDKDVDFLVEKGIIKNWIGQPTSVAQMINKLGLGTIACGSYYYDIAVEVNKYYTNPVNRSKAVLKRVYFCSLWTGTATIAATFLLGMTLIQTVASIIQVT</sequence>
<evidence type="ECO:0000256" key="1">
    <source>
        <dbReference type="SAM" id="Phobius"/>
    </source>
</evidence>
<keyword evidence="1" id="KW-1133">Transmembrane helix</keyword>
<dbReference type="PANTHER" id="PTHR31170">
    <property type="entry name" value="BNAC04G53230D PROTEIN"/>
    <property type="match status" value="1"/>
</dbReference>
<feature type="transmembrane region" description="Helical" evidence="1">
    <location>
        <begin position="331"/>
        <end position="354"/>
    </location>
</feature>
<evidence type="ECO:0000313" key="3">
    <source>
        <dbReference type="Proteomes" id="UP000264353"/>
    </source>
</evidence>
<dbReference type="Pfam" id="PF03140">
    <property type="entry name" value="DUF247"/>
    <property type="match status" value="2"/>
</dbReference>
<protein>
    <submittedName>
        <fullName evidence="2">Uncharacterized protein</fullName>
    </submittedName>
</protein>
<name>A0A397ZHH0_BRACM</name>
<reference evidence="2 3" key="1">
    <citation type="submission" date="2018-06" db="EMBL/GenBank/DDBJ databases">
        <title>WGS assembly of Brassica rapa FPsc.</title>
        <authorList>
            <person name="Bowman J."/>
            <person name="Kohchi T."/>
            <person name="Yamato K."/>
            <person name="Jenkins J."/>
            <person name="Shu S."/>
            <person name="Ishizaki K."/>
            <person name="Yamaoka S."/>
            <person name="Nishihama R."/>
            <person name="Nakamura Y."/>
            <person name="Berger F."/>
            <person name="Adam C."/>
            <person name="Aki S."/>
            <person name="Althoff F."/>
            <person name="Araki T."/>
            <person name="Arteaga-Vazquez M."/>
            <person name="Balasubrmanian S."/>
            <person name="Bauer D."/>
            <person name="Boehm C."/>
            <person name="Briginshaw L."/>
            <person name="Caballero-Perez J."/>
            <person name="Catarino B."/>
            <person name="Chen F."/>
            <person name="Chiyoda S."/>
            <person name="Chovatia M."/>
            <person name="Davies K."/>
            <person name="Delmans M."/>
            <person name="Demura T."/>
            <person name="Dierschke T."/>
            <person name="Dolan L."/>
            <person name="Dorantes-Acosta A."/>
            <person name="Eklund D."/>
            <person name="Florent S."/>
            <person name="Flores-Sandoval E."/>
            <person name="Fujiyama A."/>
            <person name="Fukuzawa H."/>
            <person name="Galik B."/>
            <person name="Grimanelli D."/>
            <person name="Grimwood J."/>
            <person name="Grossniklaus U."/>
            <person name="Hamada T."/>
            <person name="Haseloff J."/>
            <person name="Hetherington A."/>
            <person name="Higo A."/>
            <person name="Hirakawa Y."/>
            <person name="Hundley H."/>
            <person name="Ikeda Y."/>
            <person name="Inoue K."/>
            <person name="Inoue S."/>
            <person name="Ishida S."/>
            <person name="Jia Q."/>
            <person name="Kakita M."/>
            <person name="Kanazawa T."/>
            <person name="Kawai Y."/>
            <person name="Kawashima T."/>
            <person name="Kennedy M."/>
            <person name="Kinose K."/>
            <person name="Kinoshita T."/>
            <person name="Kohara Y."/>
            <person name="Koide E."/>
            <person name="Komatsu K."/>
            <person name="Kopischke S."/>
            <person name="Kubo M."/>
            <person name="Kyozuka J."/>
            <person name="Lagercrantz U."/>
            <person name="Lin S."/>
            <person name="Lindquist E."/>
            <person name="Lipzen A."/>
            <person name="Lu C."/>
            <person name="Luna E."/>
            <person name="Martienssen R."/>
            <person name="Minamino N."/>
            <person name="Mizutani M."/>
            <person name="Mizutani M."/>
            <person name="Mochizuki N."/>
            <person name="Monte I."/>
            <person name="Mosher R."/>
            <person name="Nagasaki H."/>
            <person name="Nakagami H."/>
            <person name="Naramoto S."/>
            <person name="Nishitani K."/>
            <person name="Ohtani M."/>
            <person name="Okamoto T."/>
            <person name="Okumura M."/>
            <person name="Phillips J."/>
            <person name="Pollak B."/>
            <person name="Reinders A."/>
            <person name="Roevekamp M."/>
            <person name="Sano R."/>
            <person name="Sawa S."/>
            <person name="Schmid M."/>
            <person name="Shirakawa M."/>
            <person name="Solano R."/>
            <person name="Spunde A."/>
            <person name="Suetsugu N."/>
            <person name="Sugano S."/>
            <person name="Sugiyama A."/>
            <person name="Sun R."/>
            <person name="Suzuki Y."/>
            <person name="Takenaka M."/>
            <person name="Takezawa D."/>
            <person name="Tomogane H."/>
            <person name="Tsuzuki M."/>
            <person name="Ueda T."/>
            <person name="Umeda M."/>
            <person name="Ward J."/>
            <person name="Watanabe Y."/>
            <person name="Yazaki K."/>
            <person name="Yokoyama R."/>
            <person name="Yoshitake Y."/>
            <person name="Yotsui I."/>
            <person name="Zachgo S."/>
            <person name="Schmutz J."/>
        </authorList>
    </citation>
    <scope>NUCLEOTIDE SEQUENCE [LARGE SCALE GENOMIC DNA]</scope>
    <source>
        <strain evidence="3">cv. B-3</strain>
    </source>
</reference>
<accession>A0A397ZHH0</accession>
<feature type="non-terminal residue" evidence="2">
    <location>
        <position position="1"/>
    </location>
</feature>
<gene>
    <name evidence="2" type="ORF">BRARA_D00155</name>
</gene>
<proteinExistence type="predicted"/>
<dbReference type="EMBL" id="CM010631">
    <property type="protein sequence ID" value="RID64921.1"/>
    <property type="molecule type" value="Genomic_DNA"/>
</dbReference>
<keyword evidence="1" id="KW-0812">Transmembrane</keyword>
<organism evidence="2 3">
    <name type="scientific">Brassica campestris</name>
    <name type="common">Field mustard</name>
    <dbReference type="NCBI Taxonomy" id="3711"/>
    <lineage>
        <taxon>Eukaryota</taxon>
        <taxon>Viridiplantae</taxon>
        <taxon>Streptophyta</taxon>
        <taxon>Embryophyta</taxon>
        <taxon>Tracheophyta</taxon>
        <taxon>Spermatophyta</taxon>
        <taxon>Magnoliopsida</taxon>
        <taxon>eudicotyledons</taxon>
        <taxon>Gunneridae</taxon>
        <taxon>Pentapetalae</taxon>
        <taxon>rosids</taxon>
        <taxon>malvids</taxon>
        <taxon>Brassicales</taxon>
        <taxon>Brassicaceae</taxon>
        <taxon>Brassiceae</taxon>
        <taxon>Brassica</taxon>
    </lineage>
</organism>
<dbReference type="AlphaFoldDB" id="A0A397ZHH0"/>
<dbReference type="Proteomes" id="UP000264353">
    <property type="component" value="Chromosome A4"/>
</dbReference>
<keyword evidence="1" id="KW-0472">Membrane</keyword>
<evidence type="ECO:0000313" key="2">
    <source>
        <dbReference type="EMBL" id="RID64921.1"/>
    </source>
</evidence>